<dbReference type="Pfam" id="PF13560">
    <property type="entry name" value="HTH_31"/>
    <property type="match status" value="1"/>
</dbReference>
<evidence type="ECO:0000313" key="2">
    <source>
        <dbReference type="EMBL" id="GGP46951.1"/>
    </source>
</evidence>
<dbReference type="InterPro" id="IPR001387">
    <property type="entry name" value="Cro/C1-type_HTH"/>
</dbReference>
<sequence length="288" mass="31988">MARARQTFERRQLGLALRRLRLDKGVPQKAAAEAIGRSRTKVVELEEGNGTLSGDDLARLLDYYAVSGAEREAMLALGAQARRRKRGRTYVDLLPNSYQRFADLEANAARISTYEPGIVPGLLQSPDYIRAVIEEGDGIWWDGADPGREDRISFRLDRQAVVFGAGEPKDLRFVLTEDSLRADFGAPEVMRGQLRHLLSLCDGRPGPAIRLLRNDTHPNPLRGRALILFDFKGKAPAVGYSEAIAGHSAYYDDPADTAALALAFERVWELAATEPGTERFIRELLEEL</sequence>
<reference evidence="2" key="2">
    <citation type="submission" date="2020-09" db="EMBL/GenBank/DDBJ databases">
        <authorList>
            <person name="Sun Q."/>
            <person name="Ohkuma M."/>
        </authorList>
    </citation>
    <scope>NUCLEOTIDE SEQUENCE</scope>
    <source>
        <strain evidence="2">JCM 3313</strain>
    </source>
</reference>
<reference evidence="2" key="1">
    <citation type="journal article" date="2014" name="Int. J. Syst. Evol. Microbiol.">
        <title>Complete genome sequence of Corynebacterium casei LMG S-19264T (=DSM 44701T), isolated from a smear-ripened cheese.</title>
        <authorList>
            <consortium name="US DOE Joint Genome Institute (JGI-PGF)"/>
            <person name="Walter F."/>
            <person name="Albersmeier A."/>
            <person name="Kalinowski J."/>
            <person name="Ruckert C."/>
        </authorList>
    </citation>
    <scope>NUCLEOTIDE SEQUENCE</scope>
    <source>
        <strain evidence="2">JCM 3313</strain>
    </source>
</reference>
<comment type="caution">
    <text evidence="2">The sequence shown here is derived from an EMBL/GenBank/DDBJ whole genome shotgun (WGS) entry which is preliminary data.</text>
</comment>
<dbReference type="SUPFAM" id="SSF47413">
    <property type="entry name" value="lambda repressor-like DNA-binding domains"/>
    <property type="match status" value="1"/>
</dbReference>
<protein>
    <recommendedName>
        <fullName evidence="1">HTH cro/C1-type domain-containing protein</fullName>
    </recommendedName>
</protein>
<gene>
    <name evidence="2" type="ORF">GCM10010185_18390</name>
</gene>
<evidence type="ECO:0000259" key="1">
    <source>
        <dbReference type="PROSITE" id="PS50943"/>
    </source>
</evidence>
<dbReference type="GO" id="GO:0003677">
    <property type="term" value="F:DNA binding"/>
    <property type="evidence" value="ECO:0007669"/>
    <property type="project" value="InterPro"/>
</dbReference>
<feature type="domain" description="HTH cro/C1-type" evidence="1">
    <location>
        <begin position="17"/>
        <end position="71"/>
    </location>
</feature>
<dbReference type="EMBL" id="BMRG01000003">
    <property type="protein sequence ID" value="GGP46951.1"/>
    <property type="molecule type" value="Genomic_DNA"/>
</dbReference>
<organism evidence="2 3">
    <name type="scientific">Saccharothrix coeruleofusca</name>
    <dbReference type="NCBI Taxonomy" id="33919"/>
    <lineage>
        <taxon>Bacteria</taxon>
        <taxon>Bacillati</taxon>
        <taxon>Actinomycetota</taxon>
        <taxon>Actinomycetes</taxon>
        <taxon>Pseudonocardiales</taxon>
        <taxon>Pseudonocardiaceae</taxon>
        <taxon>Saccharothrix</taxon>
    </lineage>
</organism>
<dbReference type="Gene3D" id="1.10.260.40">
    <property type="entry name" value="lambda repressor-like DNA-binding domains"/>
    <property type="match status" value="1"/>
</dbReference>
<name>A0A918ECX4_9PSEU</name>
<keyword evidence="3" id="KW-1185">Reference proteome</keyword>
<dbReference type="Pfam" id="PF19054">
    <property type="entry name" value="DUF5753"/>
    <property type="match status" value="1"/>
</dbReference>
<dbReference type="PROSITE" id="PS50943">
    <property type="entry name" value="HTH_CROC1"/>
    <property type="match status" value="1"/>
</dbReference>
<dbReference type="SMART" id="SM00530">
    <property type="entry name" value="HTH_XRE"/>
    <property type="match status" value="1"/>
</dbReference>
<evidence type="ECO:0000313" key="3">
    <source>
        <dbReference type="Proteomes" id="UP000639606"/>
    </source>
</evidence>
<accession>A0A918ECX4</accession>
<proteinExistence type="predicted"/>
<dbReference type="RefSeq" id="WP_189222768.1">
    <property type="nucleotide sequence ID" value="NZ_BMRG01000003.1"/>
</dbReference>
<dbReference type="InterPro" id="IPR010982">
    <property type="entry name" value="Lambda_DNA-bd_dom_sf"/>
</dbReference>
<dbReference type="AlphaFoldDB" id="A0A918ECX4"/>
<dbReference type="Proteomes" id="UP000639606">
    <property type="component" value="Unassembled WGS sequence"/>
</dbReference>
<dbReference type="InterPro" id="IPR043917">
    <property type="entry name" value="DUF5753"/>
</dbReference>